<feature type="transmembrane region" description="Helical" evidence="7">
    <location>
        <begin position="134"/>
        <end position="154"/>
    </location>
</feature>
<evidence type="ECO:0000256" key="5">
    <source>
        <dbReference type="ARBA" id="ARBA00023136"/>
    </source>
</evidence>
<dbReference type="Gene3D" id="1.20.1250.20">
    <property type="entry name" value="MFS general substrate transporter like domains"/>
    <property type="match status" value="2"/>
</dbReference>
<feature type="transmembrane region" description="Helical" evidence="7">
    <location>
        <begin position="105"/>
        <end position="127"/>
    </location>
</feature>
<proteinExistence type="predicted"/>
<name>A0AAN6Y1Q7_9PEZI</name>
<dbReference type="PANTHER" id="PTHR43791:SF38">
    <property type="entry name" value="MAJOR FACILITATOR SUPERFAMILY (MFS) PROFILE DOMAIN-CONTAINING PROTEIN"/>
    <property type="match status" value="1"/>
</dbReference>
<dbReference type="InterPro" id="IPR036259">
    <property type="entry name" value="MFS_trans_sf"/>
</dbReference>
<feature type="transmembrane region" description="Helical" evidence="7">
    <location>
        <begin position="160"/>
        <end position="185"/>
    </location>
</feature>
<dbReference type="Pfam" id="PF07690">
    <property type="entry name" value="MFS_1"/>
    <property type="match status" value="1"/>
</dbReference>
<feature type="transmembrane region" description="Helical" evidence="7">
    <location>
        <begin position="197"/>
        <end position="218"/>
    </location>
</feature>
<protein>
    <submittedName>
        <fullName evidence="9">Vitamin H transporter</fullName>
    </submittedName>
</protein>
<dbReference type="InterPro" id="IPR020846">
    <property type="entry name" value="MFS_dom"/>
</dbReference>
<feature type="region of interest" description="Disordered" evidence="6">
    <location>
        <begin position="1"/>
        <end position="50"/>
    </location>
</feature>
<dbReference type="PANTHER" id="PTHR43791">
    <property type="entry name" value="PERMEASE-RELATED"/>
    <property type="match status" value="1"/>
</dbReference>
<evidence type="ECO:0000259" key="8">
    <source>
        <dbReference type="PROSITE" id="PS50850"/>
    </source>
</evidence>
<dbReference type="EMBL" id="MU858174">
    <property type="protein sequence ID" value="KAK4210450.1"/>
    <property type="molecule type" value="Genomic_DNA"/>
</dbReference>
<keyword evidence="5 7" id="KW-0472">Membrane</keyword>
<reference evidence="9" key="1">
    <citation type="journal article" date="2023" name="Mol. Phylogenet. Evol.">
        <title>Genome-scale phylogeny and comparative genomics of the fungal order Sordariales.</title>
        <authorList>
            <person name="Hensen N."/>
            <person name="Bonometti L."/>
            <person name="Westerberg I."/>
            <person name="Brannstrom I.O."/>
            <person name="Guillou S."/>
            <person name="Cros-Aarteil S."/>
            <person name="Calhoun S."/>
            <person name="Haridas S."/>
            <person name="Kuo A."/>
            <person name="Mondo S."/>
            <person name="Pangilinan J."/>
            <person name="Riley R."/>
            <person name="LaButti K."/>
            <person name="Andreopoulos B."/>
            <person name="Lipzen A."/>
            <person name="Chen C."/>
            <person name="Yan M."/>
            <person name="Daum C."/>
            <person name="Ng V."/>
            <person name="Clum A."/>
            <person name="Steindorff A."/>
            <person name="Ohm R.A."/>
            <person name="Martin F."/>
            <person name="Silar P."/>
            <person name="Natvig D.O."/>
            <person name="Lalanne C."/>
            <person name="Gautier V."/>
            <person name="Ament-Velasquez S.L."/>
            <person name="Kruys A."/>
            <person name="Hutchinson M.I."/>
            <person name="Powell A.J."/>
            <person name="Barry K."/>
            <person name="Miller A.N."/>
            <person name="Grigoriev I.V."/>
            <person name="Debuchy R."/>
            <person name="Gladieux P."/>
            <person name="Hiltunen Thoren M."/>
            <person name="Johannesson H."/>
        </authorList>
    </citation>
    <scope>NUCLEOTIDE SEQUENCE</scope>
    <source>
        <strain evidence="9">PSN293</strain>
    </source>
</reference>
<keyword evidence="3 7" id="KW-0812">Transmembrane</keyword>
<feature type="domain" description="Major facilitator superfamily (MFS) profile" evidence="8">
    <location>
        <begin position="68"/>
        <end position="498"/>
    </location>
</feature>
<evidence type="ECO:0000256" key="7">
    <source>
        <dbReference type="SAM" id="Phobius"/>
    </source>
</evidence>
<evidence type="ECO:0000256" key="4">
    <source>
        <dbReference type="ARBA" id="ARBA00022989"/>
    </source>
</evidence>
<dbReference type="GO" id="GO:0022857">
    <property type="term" value="F:transmembrane transporter activity"/>
    <property type="evidence" value="ECO:0007669"/>
    <property type="project" value="InterPro"/>
</dbReference>
<evidence type="ECO:0000256" key="2">
    <source>
        <dbReference type="ARBA" id="ARBA00022448"/>
    </source>
</evidence>
<dbReference type="PROSITE" id="PS50850">
    <property type="entry name" value="MFS"/>
    <property type="match status" value="1"/>
</dbReference>
<keyword evidence="2" id="KW-0813">Transport</keyword>
<evidence type="ECO:0000313" key="9">
    <source>
        <dbReference type="EMBL" id="KAK4210450.1"/>
    </source>
</evidence>
<evidence type="ECO:0000256" key="1">
    <source>
        <dbReference type="ARBA" id="ARBA00004141"/>
    </source>
</evidence>
<dbReference type="AlphaFoldDB" id="A0AAN6Y1Q7"/>
<feature type="transmembrane region" description="Helical" evidence="7">
    <location>
        <begin position="230"/>
        <end position="251"/>
    </location>
</feature>
<feature type="transmembrane region" description="Helical" evidence="7">
    <location>
        <begin position="440"/>
        <end position="460"/>
    </location>
</feature>
<comment type="caution">
    <text evidence="9">The sequence shown here is derived from an EMBL/GenBank/DDBJ whole genome shotgun (WGS) entry which is preliminary data.</text>
</comment>
<feature type="transmembrane region" description="Helical" evidence="7">
    <location>
        <begin position="353"/>
        <end position="370"/>
    </location>
</feature>
<comment type="subcellular location">
    <subcellularLocation>
        <location evidence="1">Membrane</location>
        <topology evidence="1">Multi-pass membrane protein</topology>
    </subcellularLocation>
</comment>
<feature type="transmembrane region" description="Helical" evidence="7">
    <location>
        <begin position="311"/>
        <end position="333"/>
    </location>
</feature>
<dbReference type="GO" id="GO:0016020">
    <property type="term" value="C:membrane"/>
    <property type="evidence" value="ECO:0007669"/>
    <property type="project" value="UniProtKB-SubCell"/>
</dbReference>
<evidence type="ECO:0000256" key="6">
    <source>
        <dbReference type="SAM" id="MobiDB-lite"/>
    </source>
</evidence>
<keyword evidence="4 7" id="KW-1133">Transmembrane helix</keyword>
<feature type="compositionally biased region" description="Polar residues" evidence="6">
    <location>
        <begin position="27"/>
        <end position="37"/>
    </location>
</feature>
<organism evidence="9 10">
    <name type="scientific">Rhypophila decipiens</name>
    <dbReference type="NCBI Taxonomy" id="261697"/>
    <lineage>
        <taxon>Eukaryota</taxon>
        <taxon>Fungi</taxon>
        <taxon>Dikarya</taxon>
        <taxon>Ascomycota</taxon>
        <taxon>Pezizomycotina</taxon>
        <taxon>Sordariomycetes</taxon>
        <taxon>Sordariomycetidae</taxon>
        <taxon>Sordariales</taxon>
        <taxon>Naviculisporaceae</taxon>
        <taxon>Rhypophila</taxon>
    </lineage>
</organism>
<feature type="transmembrane region" description="Helical" evidence="7">
    <location>
        <begin position="407"/>
        <end position="428"/>
    </location>
</feature>
<feature type="transmembrane region" description="Helical" evidence="7">
    <location>
        <begin position="472"/>
        <end position="493"/>
    </location>
</feature>
<reference evidence="9" key="2">
    <citation type="submission" date="2023-05" db="EMBL/GenBank/DDBJ databases">
        <authorList>
            <consortium name="Lawrence Berkeley National Laboratory"/>
            <person name="Steindorff A."/>
            <person name="Hensen N."/>
            <person name="Bonometti L."/>
            <person name="Westerberg I."/>
            <person name="Brannstrom I.O."/>
            <person name="Guillou S."/>
            <person name="Cros-Aarteil S."/>
            <person name="Calhoun S."/>
            <person name="Haridas S."/>
            <person name="Kuo A."/>
            <person name="Mondo S."/>
            <person name="Pangilinan J."/>
            <person name="Riley R."/>
            <person name="Labutti K."/>
            <person name="Andreopoulos B."/>
            <person name="Lipzen A."/>
            <person name="Chen C."/>
            <person name="Yanf M."/>
            <person name="Daum C."/>
            <person name="Ng V."/>
            <person name="Clum A."/>
            <person name="Ohm R."/>
            <person name="Martin F."/>
            <person name="Silar P."/>
            <person name="Natvig D."/>
            <person name="Lalanne C."/>
            <person name="Gautier V."/>
            <person name="Ament-Velasquez S.L."/>
            <person name="Kruys A."/>
            <person name="Hutchinson M.I."/>
            <person name="Powell A.J."/>
            <person name="Barry K."/>
            <person name="Miller A.N."/>
            <person name="Grigoriev I.V."/>
            <person name="Debuchy R."/>
            <person name="Gladieux P."/>
            <person name="Thoren M.H."/>
            <person name="Johannesson H."/>
        </authorList>
    </citation>
    <scope>NUCLEOTIDE SEQUENCE</scope>
    <source>
        <strain evidence="9">PSN293</strain>
    </source>
</reference>
<dbReference type="InterPro" id="IPR011701">
    <property type="entry name" value="MFS"/>
</dbReference>
<gene>
    <name evidence="9" type="ORF">QBC37DRAFT_292434</name>
</gene>
<accession>A0AAN6Y1Q7</accession>
<sequence>MPSTKKDDVFPAPPSPIPVHRFPKKGSTCTVTTASTSRSEEGEDDSDGTITWTEAEEKKLVRKLDWCFLPTVWLMALMSWMDRSSIGNAQLAGMGLDLDLSDDQYSMVIVVFYFGYVTCGPLSNLILSRTRPRLYLPILVGCWGLLTLSMAFVTNYTNLLMLRFSVGVFESGLSPATIFLISCWYRPDEQGKRISATLSAALLGGAFGGIISGSAAAWLEGVNHIRGWKWLFGIEGVFTIVWATISYWLMVDFPGSESTAKRFGERGRQIAVGRVKKEGVLLGRLDGEGSLTDAVERLGKAKSIRVALSDWRVWTITVGVGLLGCSTVLAYFYPILIFEMGFESITQTQFMTIPIWIMAVISAVLVGYFADSFPLRRSLMMGACMGSAAVFSSLVCVIQSPHARYGLLFFMAGGVWSSIALYLSLLAVTFSDMHPEARAFALALPGAVGNLGNVYGAYLFPGSDMPEYFMGFGVIAGTLGAGAVLFFVFHLLLRKRRLLGVDE</sequence>
<feature type="transmembrane region" description="Helical" evidence="7">
    <location>
        <begin position="382"/>
        <end position="401"/>
    </location>
</feature>
<dbReference type="SUPFAM" id="SSF103473">
    <property type="entry name" value="MFS general substrate transporter"/>
    <property type="match status" value="1"/>
</dbReference>
<dbReference type="Proteomes" id="UP001301769">
    <property type="component" value="Unassembled WGS sequence"/>
</dbReference>
<keyword evidence="10" id="KW-1185">Reference proteome</keyword>
<evidence type="ECO:0000256" key="3">
    <source>
        <dbReference type="ARBA" id="ARBA00022692"/>
    </source>
</evidence>
<evidence type="ECO:0000313" key="10">
    <source>
        <dbReference type="Proteomes" id="UP001301769"/>
    </source>
</evidence>